<name>A0A2P8CXE6_9ACTN</name>
<dbReference type="EMBL" id="PYGA01000025">
    <property type="protein sequence ID" value="PSK89652.1"/>
    <property type="molecule type" value="Genomic_DNA"/>
</dbReference>
<proteinExistence type="predicted"/>
<evidence type="ECO:0000256" key="4">
    <source>
        <dbReference type="ARBA" id="ARBA00023136"/>
    </source>
</evidence>
<dbReference type="PANTHER" id="PTHR43652">
    <property type="entry name" value="BASIC AMINO ACID ANTIPORTER YFCC-RELATED"/>
    <property type="match status" value="1"/>
</dbReference>
<evidence type="ECO:0000256" key="5">
    <source>
        <dbReference type="SAM" id="Phobius"/>
    </source>
</evidence>
<evidence type="ECO:0000256" key="3">
    <source>
        <dbReference type="ARBA" id="ARBA00022989"/>
    </source>
</evidence>
<dbReference type="Proteomes" id="UP000240542">
    <property type="component" value="Unassembled WGS sequence"/>
</dbReference>
<feature type="transmembrane region" description="Helical" evidence="5">
    <location>
        <begin position="478"/>
        <end position="498"/>
    </location>
</feature>
<feature type="transmembrane region" description="Helical" evidence="5">
    <location>
        <begin position="319"/>
        <end position="339"/>
    </location>
</feature>
<feature type="transmembrane region" description="Helical" evidence="5">
    <location>
        <begin position="28"/>
        <end position="48"/>
    </location>
</feature>
<dbReference type="PANTHER" id="PTHR43652:SF2">
    <property type="entry name" value="BASIC AMINO ACID ANTIPORTER YFCC-RELATED"/>
    <property type="match status" value="1"/>
</dbReference>
<comment type="subcellular location">
    <subcellularLocation>
        <location evidence="1">Membrane</location>
        <topology evidence="1">Multi-pass membrane protein</topology>
    </subcellularLocation>
</comment>
<keyword evidence="3 5" id="KW-1133">Transmembrane helix</keyword>
<comment type="caution">
    <text evidence="6">The sequence shown here is derived from an EMBL/GenBank/DDBJ whole genome shotgun (WGS) entry which is preliminary data.</text>
</comment>
<feature type="transmembrane region" description="Helical" evidence="5">
    <location>
        <begin position="89"/>
        <end position="106"/>
    </location>
</feature>
<protein>
    <submittedName>
        <fullName evidence="6">Anion transporter</fullName>
    </submittedName>
</protein>
<dbReference type="AlphaFoldDB" id="A0A2P8CXE6"/>
<dbReference type="GO" id="GO:0022857">
    <property type="term" value="F:transmembrane transporter activity"/>
    <property type="evidence" value="ECO:0007669"/>
    <property type="project" value="InterPro"/>
</dbReference>
<feature type="transmembrane region" description="Helical" evidence="5">
    <location>
        <begin position="200"/>
        <end position="223"/>
    </location>
</feature>
<feature type="transmembrane region" description="Helical" evidence="5">
    <location>
        <begin position="377"/>
        <end position="409"/>
    </location>
</feature>
<keyword evidence="4 5" id="KW-0472">Membrane</keyword>
<sequence>MVSMSPEPPTPADRDSPAVPRRTIARRLLVVTGTLAAAGGLAALYTLLPGGQFGGQSGGQSGLTDTGRGTITVFAAALVGWTLTRLDDVFIGLTAAAALVACGLLAEEAVFGVLGSETIWLLVAACVIAAGVSASGLPARAALALIARARSPRQLAHMTTLAVLLTALAVPATSGRAALVLPVFLALARLLTDRPVLVRALALLFPTVVLLSAVASLIGAAAHLITSEVLAAMTGTGIGFGQWLLLGLPLAVVSSHLAAELVLITMTDRAERRDPLKLRRDRLAELVGDGATGPLTGAQLRMLGVLVGVVVLWCTEPLHGFSPTLVALVGALAATAPGLGTVRMSAALASVPWALLLFMVCTAALGDALARSGAADWLAGIALGGFGPGDGTVVLTMVVTVSAAAHLVLQSRSARSAVLIPVIVPLAVASGLDPAAVAFASTAAAGFCHTLPSSAKPVAMFADLPDVPTYRRADLIRLSALLGPLMVALVLVFSHSVWPHLGLPLR</sequence>
<feature type="transmembrane region" description="Helical" evidence="5">
    <location>
        <begin position="118"/>
        <end position="141"/>
    </location>
</feature>
<dbReference type="Pfam" id="PF00939">
    <property type="entry name" value="Na_sulph_symp"/>
    <property type="match status" value="1"/>
</dbReference>
<dbReference type="InterPro" id="IPR051679">
    <property type="entry name" value="DASS-Related_Transporters"/>
</dbReference>
<evidence type="ECO:0000313" key="7">
    <source>
        <dbReference type="Proteomes" id="UP000240542"/>
    </source>
</evidence>
<keyword evidence="7" id="KW-1185">Reference proteome</keyword>
<feature type="transmembrane region" description="Helical" evidence="5">
    <location>
        <begin position="161"/>
        <end position="188"/>
    </location>
</feature>
<evidence type="ECO:0000256" key="2">
    <source>
        <dbReference type="ARBA" id="ARBA00022692"/>
    </source>
</evidence>
<keyword evidence="2 5" id="KW-0812">Transmembrane</keyword>
<accession>A0A2P8CXE6</accession>
<organism evidence="6 7">
    <name type="scientific">Murinocardiopsis flavida</name>
    <dbReference type="NCBI Taxonomy" id="645275"/>
    <lineage>
        <taxon>Bacteria</taxon>
        <taxon>Bacillati</taxon>
        <taxon>Actinomycetota</taxon>
        <taxon>Actinomycetes</taxon>
        <taxon>Streptosporangiales</taxon>
        <taxon>Nocardiopsidaceae</taxon>
        <taxon>Murinocardiopsis</taxon>
    </lineage>
</organism>
<gene>
    <name evidence="6" type="ORF">CLV63_12546</name>
</gene>
<feature type="transmembrane region" description="Helical" evidence="5">
    <location>
        <begin position="346"/>
        <end position="365"/>
    </location>
</feature>
<evidence type="ECO:0000256" key="1">
    <source>
        <dbReference type="ARBA" id="ARBA00004141"/>
    </source>
</evidence>
<dbReference type="InterPro" id="IPR001898">
    <property type="entry name" value="SLC13A/DASS"/>
</dbReference>
<reference evidence="6 7" key="1">
    <citation type="submission" date="2018-03" db="EMBL/GenBank/DDBJ databases">
        <title>Genomic Encyclopedia of Archaeal and Bacterial Type Strains, Phase II (KMG-II): from individual species to whole genera.</title>
        <authorList>
            <person name="Goeker M."/>
        </authorList>
    </citation>
    <scope>NUCLEOTIDE SEQUENCE [LARGE SCALE GENOMIC DNA]</scope>
    <source>
        <strain evidence="6 7">DSM 45312</strain>
    </source>
</reference>
<dbReference type="GO" id="GO:0005886">
    <property type="term" value="C:plasma membrane"/>
    <property type="evidence" value="ECO:0007669"/>
    <property type="project" value="TreeGrafter"/>
</dbReference>
<evidence type="ECO:0000313" key="6">
    <source>
        <dbReference type="EMBL" id="PSK89652.1"/>
    </source>
</evidence>